<accession>A0ABP0L8Z6</accession>
<evidence type="ECO:0000313" key="2">
    <source>
        <dbReference type="Proteomes" id="UP001642464"/>
    </source>
</evidence>
<evidence type="ECO:0000313" key="1">
    <source>
        <dbReference type="EMBL" id="CAK9035580.1"/>
    </source>
</evidence>
<comment type="caution">
    <text evidence="1">The sequence shown here is derived from an EMBL/GenBank/DDBJ whole genome shotgun (WGS) entry which is preliminary data.</text>
</comment>
<gene>
    <name evidence="1" type="ORF">SCF082_LOCUS21359</name>
</gene>
<sequence length="230" mass="24592">MVVNLTARDRAIAAHAAAARSGKESPLVEFAPRTPVPSRPSSAKRSTRPSSATTTGTAATARTTGTTGSRGSGRTTPGRSPWGVNFLMPRSFVEIGAKQNIEQLERQLGPKEVKFKELGAKLEADALEAAALEAVLARDGRERRRKAEQACRDNRNSTGEPWRHGRHGQGEGACGARHLPSHRGRIGLNAGGFFSPVSPLEASESALRRSELRTRPASAQLSRSNPSRLT</sequence>
<reference evidence="1 2" key="1">
    <citation type="submission" date="2024-02" db="EMBL/GenBank/DDBJ databases">
        <authorList>
            <person name="Chen Y."/>
            <person name="Shah S."/>
            <person name="Dougan E. K."/>
            <person name="Thang M."/>
            <person name="Chan C."/>
        </authorList>
    </citation>
    <scope>NUCLEOTIDE SEQUENCE [LARGE SCALE GENOMIC DNA]</scope>
</reference>
<proteinExistence type="predicted"/>
<protein>
    <submittedName>
        <fullName evidence="1">Uncharacterized protein</fullName>
    </submittedName>
</protein>
<name>A0ABP0L8Z6_9DINO</name>
<keyword evidence="2" id="KW-1185">Reference proteome</keyword>
<dbReference type="EMBL" id="CAXAMM010015125">
    <property type="protein sequence ID" value="CAK9035580.1"/>
    <property type="molecule type" value="Genomic_DNA"/>
</dbReference>
<organism evidence="1 2">
    <name type="scientific">Durusdinium trenchii</name>
    <dbReference type="NCBI Taxonomy" id="1381693"/>
    <lineage>
        <taxon>Eukaryota</taxon>
        <taxon>Sar</taxon>
        <taxon>Alveolata</taxon>
        <taxon>Dinophyceae</taxon>
        <taxon>Suessiales</taxon>
        <taxon>Symbiodiniaceae</taxon>
        <taxon>Durusdinium</taxon>
    </lineage>
</organism>
<dbReference type="Proteomes" id="UP001642464">
    <property type="component" value="Unassembled WGS sequence"/>
</dbReference>